<evidence type="ECO:0008006" key="3">
    <source>
        <dbReference type="Google" id="ProtNLM"/>
    </source>
</evidence>
<proteinExistence type="predicted"/>
<evidence type="ECO:0000313" key="1">
    <source>
        <dbReference type="EMBL" id="MFD1363064.1"/>
    </source>
</evidence>
<name>A0ABW3ZXS8_9BACI</name>
<comment type="caution">
    <text evidence="1">The sequence shown here is derived from an EMBL/GenBank/DDBJ whole genome shotgun (WGS) entry which is preliminary data.</text>
</comment>
<reference evidence="2" key="1">
    <citation type="journal article" date="2019" name="Int. J. Syst. Evol. Microbiol.">
        <title>The Global Catalogue of Microorganisms (GCM) 10K type strain sequencing project: providing services to taxonomists for standard genome sequencing and annotation.</title>
        <authorList>
            <consortium name="The Broad Institute Genomics Platform"/>
            <consortium name="The Broad Institute Genome Sequencing Center for Infectious Disease"/>
            <person name="Wu L."/>
            <person name="Ma J."/>
        </authorList>
    </citation>
    <scope>NUCLEOTIDE SEQUENCE [LARGE SCALE GENOMIC DNA]</scope>
    <source>
        <strain evidence="2">CCUG 54822</strain>
    </source>
</reference>
<dbReference type="Pfam" id="PF14173">
    <property type="entry name" value="ComGG"/>
    <property type="match status" value="1"/>
</dbReference>
<dbReference type="Proteomes" id="UP001597178">
    <property type="component" value="Unassembled WGS sequence"/>
</dbReference>
<dbReference type="InterPro" id="IPR020372">
    <property type="entry name" value="Competence_ComGG"/>
</dbReference>
<accession>A0ABW3ZXS8</accession>
<organism evidence="1 2">
    <name type="scientific">Lentibacillus salinarum</name>
    <dbReference type="NCBI Taxonomy" id="446820"/>
    <lineage>
        <taxon>Bacteria</taxon>
        <taxon>Bacillati</taxon>
        <taxon>Bacillota</taxon>
        <taxon>Bacilli</taxon>
        <taxon>Bacillales</taxon>
        <taxon>Bacillaceae</taxon>
        <taxon>Lentibacillus</taxon>
    </lineage>
</organism>
<gene>
    <name evidence="1" type="ORF">ACFQ4A_15545</name>
</gene>
<dbReference type="RefSeq" id="WP_382402219.1">
    <property type="nucleotide sequence ID" value="NZ_JBHTNH010000029.1"/>
</dbReference>
<evidence type="ECO:0000313" key="2">
    <source>
        <dbReference type="Proteomes" id="UP001597178"/>
    </source>
</evidence>
<protein>
    <recommendedName>
        <fullName evidence="3">DUF3139 domain-containing protein</fullName>
    </recommendedName>
</protein>
<keyword evidence="2" id="KW-1185">Reference proteome</keyword>
<sequence>MPYVLFVIALALIIITANIDSYQDEIRITHNQTEQLKIETLLQMARTQFKDDIMNESETEGEMSYDLPYGHVLVEFMLLNDKQYLLYFTITTDNGAEHSIRNWLDINSE</sequence>
<dbReference type="EMBL" id="JBHTNH010000029">
    <property type="protein sequence ID" value="MFD1363064.1"/>
    <property type="molecule type" value="Genomic_DNA"/>
</dbReference>